<dbReference type="PANTHER" id="PTHR31497:SF0">
    <property type="entry name" value="AUTOCRINE PROLIFERATION REPRESSOR PROTEIN A"/>
    <property type="match status" value="1"/>
</dbReference>
<accession>A0A814A4N4</accession>
<keyword evidence="4" id="KW-1185">Reference proteome</keyword>
<dbReference type="InterPro" id="IPR029058">
    <property type="entry name" value="AB_hydrolase_fold"/>
</dbReference>
<gene>
    <name evidence="2" type="ORF">JXQ802_LOCUS11581</name>
    <name evidence="1" type="ORF">PYM288_LOCUS9905</name>
</gene>
<evidence type="ECO:0000313" key="2">
    <source>
        <dbReference type="EMBL" id="CAF0949067.1"/>
    </source>
</evidence>
<dbReference type="Proteomes" id="UP000663870">
    <property type="component" value="Unassembled WGS sequence"/>
</dbReference>
<organism evidence="1 3">
    <name type="scientific">Rotaria sordida</name>
    <dbReference type="NCBI Taxonomy" id="392033"/>
    <lineage>
        <taxon>Eukaryota</taxon>
        <taxon>Metazoa</taxon>
        <taxon>Spiralia</taxon>
        <taxon>Gnathifera</taxon>
        <taxon>Rotifera</taxon>
        <taxon>Eurotatoria</taxon>
        <taxon>Bdelloidea</taxon>
        <taxon>Philodinida</taxon>
        <taxon>Philodinidae</taxon>
        <taxon>Rotaria</taxon>
    </lineage>
</organism>
<dbReference type="EMBL" id="CAJNOH010000150">
    <property type="protein sequence ID" value="CAF0908807.1"/>
    <property type="molecule type" value="Genomic_DNA"/>
</dbReference>
<dbReference type="SUPFAM" id="SSF53474">
    <property type="entry name" value="alpha/beta-Hydrolases"/>
    <property type="match status" value="1"/>
</dbReference>
<evidence type="ECO:0000313" key="1">
    <source>
        <dbReference type="EMBL" id="CAF0908807.1"/>
    </source>
</evidence>
<sequence>MTSQKWFDASFSSQPIWWHYMIITVPRRLKRSHIAFMFIDTGDNTDPIPNSSYVTMFAVSTGSVAVELRQIPNQPIRFMADPTQQSRTEDAIIAWTWETFIEKNGTNPYILLYMPMTKAAVRAMDTTEQLLKKERFPVPKNFVVAGLSKRGWTTWTTAAVNNRRVSAAVPIVLDILNLRKNVKHQYRSLAGWTFAFYDYYVSNIPRYLDNPNFQKMADIIDPYSYLDRYAQVKLFQIQASNDEFFVPDSEDYFWDDLQMKTGGTLLRRIPNTGHNIQGYMESLESFYLSVADRQILPSFKWTRTINETHGRIIGVVNFSAGRPKLINATAYHARTVNGTKRDFRQAKLDSKTGQIVQNPIVWLNMPIQIEATIINIITTILLFFLL</sequence>
<dbReference type="InterPro" id="IPR009199">
    <property type="entry name" value="PhoPQ-act_pathogen-rel_PqaA"/>
</dbReference>
<dbReference type="Proteomes" id="UP000663854">
    <property type="component" value="Unassembled WGS sequence"/>
</dbReference>
<reference evidence="1" key="1">
    <citation type="submission" date="2021-02" db="EMBL/GenBank/DDBJ databases">
        <authorList>
            <person name="Nowell W R."/>
        </authorList>
    </citation>
    <scope>NUCLEOTIDE SEQUENCE</scope>
</reference>
<dbReference type="EMBL" id="CAJNOL010000231">
    <property type="protein sequence ID" value="CAF0949067.1"/>
    <property type="molecule type" value="Genomic_DNA"/>
</dbReference>
<dbReference type="Pfam" id="PF10142">
    <property type="entry name" value="PhoPQ_related"/>
    <property type="match status" value="1"/>
</dbReference>
<protein>
    <submittedName>
        <fullName evidence="1">Uncharacterized protein</fullName>
    </submittedName>
</protein>
<evidence type="ECO:0000313" key="4">
    <source>
        <dbReference type="Proteomes" id="UP000663870"/>
    </source>
</evidence>
<comment type="caution">
    <text evidence="1">The sequence shown here is derived from an EMBL/GenBank/DDBJ whole genome shotgun (WGS) entry which is preliminary data.</text>
</comment>
<dbReference type="Gene3D" id="3.40.50.1820">
    <property type="entry name" value="alpha/beta hydrolase"/>
    <property type="match status" value="1"/>
</dbReference>
<proteinExistence type="predicted"/>
<name>A0A814A4N4_9BILA</name>
<dbReference type="PANTHER" id="PTHR31497">
    <property type="entry name" value="AUTOCRINE PROLIFERATION REPRESSOR PROTEIN A"/>
    <property type="match status" value="1"/>
</dbReference>
<dbReference type="AlphaFoldDB" id="A0A814A4N4"/>
<evidence type="ECO:0000313" key="3">
    <source>
        <dbReference type="Proteomes" id="UP000663854"/>
    </source>
</evidence>